<protein>
    <submittedName>
        <fullName evidence="9">Interferon alpha-13-like</fullName>
    </submittedName>
</protein>
<evidence type="ECO:0000256" key="5">
    <source>
        <dbReference type="ARBA" id="ARBA00023157"/>
    </source>
</evidence>
<dbReference type="Gene3D" id="1.20.1250.10">
    <property type="match status" value="1"/>
</dbReference>
<dbReference type="InterPro" id="IPR000471">
    <property type="entry name" value="Interferon_alpha/beta/delta"/>
</dbReference>
<dbReference type="GO" id="GO:0051607">
    <property type="term" value="P:defense response to virus"/>
    <property type="evidence" value="ECO:0007669"/>
    <property type="project" value="UniProtKB-KW"/>
</dbReference>
<keyword evidence="7" id="KW-0472">Membrane</keyword>
<evidence type="ECO:0000256" key="7">
    <source>
        <dbReference type="SAM" id="Phobius"/>
    </source>
</evidence>
<dbReference type="Pfam" id="PF00143">
    <property type="entry name" value="Interferon"/>
    <property type="match status" value="1"/>
</dbReference>
<dbReference type="SMART" id="SM00076">
    <property type="entry name" value="IFabd"/>
    <property type="match status" value="1"/>
</dbReference>
<dbReference type="PANTHER" id="PTHR11691">
    <property type="entry name" value="TYPE I INTERFERON"/>
    <property type="match status" value="1"/>
</dbReference>
<accession>A0A6P3WFL9</accession>
<keyword evidence="7" id="KW-0812">Transmembrane</keyword>
<organism evidence="8 9">
    <name type="scientific">Clupea harengus</name>
    <name type="common">Atlantic herring</name>
    <dbReference type="NCBI Taxonomy" id="7950"/>
    <lineage>
        <taxon>Eukaryota</taxon>
        <taxon>Metazoa</taxon>
        <taxon>Chordata</taxon>
        <taxon>Craniata</taxon>
        <taxon>Vertebrata</taxon>
        <taxon>Euteleostomi</taxon>
        <taxon>Actinopterygii</taxon>
        <taxon>Neopterygii</taxon>
        <taxon>Teleostei</taxon>
        <taxon>Clupei</taxon>
        <taxon>Clupeiformes</taxon>
        <taxon>Clupeoidei</taxon>
        <taxon>Clupeidae</taxon>
        <taxon>Clupea</taxon>
    </lineage>
</organism>
<keyword evidence="7" id="KW-1133">Transmembrane helix</keyword>
<keyword evidence="2 6" id="KW-0202">Cytokine</keyword>
<dbReference type="GO" id="GO:0005126">
    <property type="term" value="F:cytokine receptor binding"/>
    <property type="evidence" value="ECO:0007669"/>
    <property type="project" value="InterPro"/>
</dbReference>
<evidence type="ECO:0000256" key="6">
    <source>
        <dbReference type="RuleBase" id="RU000436"/>
    </source>
</evidence>
<evidence type="ECO:0000256" key="1">
    <source>
        <dbReference type="ARBA" id="ARBA00004613"/>
    </source>
</evidence>
<dbReference type="InterPro" id="IPR009079">
    <property type="entry name" value="4_helix_cytokine-like_core"/>
</dbReference>
<dbReference type="PRINTS" id="PR00266">
    <property type="entry name" value="INTERFERONAB"/>
</dbReference>
<comment type="similarity">
    <text evidence="6">Belongs to the alpha/beta interferon family.</text>
</comment>
<evidence type="ECO:0000313" key="9">
    <source>
        <dbReference type="RefSeq" id="XP_012697280.1"/>
    </source>
</evidence>
<comment type="subcellular location">
    <subcellularLocation>
        <location evidence="1">Secreted</location>
    </subcellularLocation>
</comment>
<dbReference type="Proteomes" id="UP000515152">
    <property type="component" value="Chromosome 1"/>
</dbReference>
<sequence length="180" mass="20491">MVLQSFTWVTIILCFVHVSTVPITCGLQRRLVEKSHSLLESMSGLFPVECLEHNLPIAFPSSAFMTSEAAESAGAEKVAYETLKLIDTLFANDSMPTSWNNLEDFQEIIYRQIEESECIMSKTQSPKDDFPTRNAALKTYFDKIATILKEKESSDCAWEVVRKEILYTLKFILQSSNYLI</sequence>
<dbReference type="SUPFAM" id="SSF47266">
    <property type="entry name" value="4-helical cytokines"/>
    <property type="match status" value="1"/>
</dbReference>
<dbReference type="OrthoDB" id="8922121at2759"/>
<evidence type="ECO:0000256" key="2">
    <source>
        <dbReference type="ARBA" id="ARBA00022514"/>
    </source>
</evidence>
<gene>
    <name evidence="9" type="primary">LOC105912823</name>
</gene>
<dbReference type="PANTHER" id="PTHR11691:SF62">
    <property type="entry name" value="INTERFERON PHI 2-RELATED"/>
    <property type="match status" value="1"/>
</dbReference>
<feature type="transmembrane region" description="Helical" evidence="7">
    <location>
        <begin position="6"/>
        <end position="27"/>
    </location>
</feature>
<proteinExistence type="inferred from homology"/>
<dbReference type="GO" id="GO:0005125">
    <property type="term" value="F:cytokine activity"/>
    <property type="evidence" value="ECO:0007669"/>
    <property type="project" value="UniProtKB-KW"/>
</dbReference>
<dbReference type="GO" id="GO:0005615">
    <property type="term" value="C:extracellular space"/>
    <property type="evidence" value="ECO:0007669"/>
    <property type="project" value="UniProtKB-KW"/>
</dbReference>
<keyword evidence="4 6" id="KW-0051">Antiviral defense</keyword>
<keyword evidence="3" id="KW-0964">Secreted</keyword>
<keyword evidence="8" id="KW-1185">Reference proteome</keyword>
<dbReference type="RefSeq" id="XP_012697280.1">
    <property type="nucleotide sequence ID" value="XM_012841826.1"/>
</dbReference>
<evidence type="ECO:0000256" key="3">
    <source>
        <dbReference type="ARBA" id="ARBA00022525"/>
    </source>
</evidence>
<evidence type="ECO:0000256" key="4">
    <source>
        <dbReference type="ARBA" id="ARBA00023118"/>
    </source>
</evidence>
<dbReference type="KEGG" id="char:105912823"/>
<name>A0A6P3WFL9_CLUHA</name>
<dbReference type="AlphaFoldDB" id="A0A6P3WFL9"/>
<keyword evidence="5" id="KW-1015">Disulfide bond</keyword>
<dbReference type="GeneID" id="105912823"/>
<reference evidence="9" key="1">
    <citation type="submission" date="2025-08" db="UniProtKB">
        <authorList>
            <consortium name="RefSeq"/>
        </authorList>
    </citation>
    <scope>IDENTIFICATION</scope>
</reference>
<evidence type="ECO:0000313" key="8">
    <source>
        <dbReference type="Proteomes" id="UP000515152"/>
    </source>
</evidence>